<evidence type="ECO:0008006" key="4">
    <source>
        <dbReference type="Google" id="ProtNLM"/>
    </source>
</evidence>
<comment type="caution">
    <text evidence="3">The sequence shown here is derived from an EMBL/GenBank/DDBJ whole genome shotgun (WGS) entry which is preliminary data.</text>
</comment>
<dbReference type="GO" id="GO:0045429">
    <property type="term" value="P:positive regulation of nitric oxide biosynthetic process"/>
    <property type="evidence" value="ECO:0007669"/>
    <property type="project" value="TreeGrafter"/>
</dbReference>
<evidence type="ECO:0000313" key="3">
    <source>
        <dbReference type="EMBL" id="KKN63975.1"/>
    </source>
</evidence>
<proteinExistence type="inferred from homology"/>
<dbReference type="GO" id="GO:0006525">
    <property type="term" value="P:arginine metabolic process"/>
    <property type="evidence" value="ECO:0007669"/>
    <property type="project" value="TreeGrafter"/>
</dbReference>
<protein>
    <recommendedName>
        <fullName evidence="4">N(G),N(G)-dimethylarginine dimethylaminohydrolase</fullName>
    </recommendedName>
</protein>
<dbReference type="Gene3D" id="3.75.10.10">
    <property type="entry name" value="L-arginine/glycine Amidinotransferase, Chain A"/>
    <property type="match status" value="1"/>
</dbReference>
<evidence type="ECO:0000256" key="1">
    <source>
        <dbReference type="ARBA" id="ARBA00008532"/>
    </source>
</evidence>
<accession>A0A0F9S546</accession>
<dbReference type="SUPFAM" id="SSF55909">
    <property type="entry name" value="Pentein"/>
    <property type="match status" value="1"/>
</dbReference>
<name>A0A0F9S546_9ZZZZ</name>
<organism evidence="3">
    <name type="scientific">marine sediment metagenome</name>
    <dbReference type="NCBI Taxonomy" id="412755"/>
    <lineage>
        <taxon>unclassified sequences</taxon>
        <taxon>metagenomes</taxon>
        <taxon>ecological metagenomes</taxon>
    </lineage>
</organism>
<dbReference type="GO" id="GO:0016403">
    <property type="term" value="F:dimethylargininase activity"/>
    <property type="evidence" value="ECO:0007669"/>
    <property type="project" value="TreeGrafter"/>
</dbReference>
<dbReference type="GO" id="GO:0000052">
    <property type="term" value="P:citrulline metabolic process"/>
    <property type="evidence" value="ECO:0007669"/>
    <property type="project" value="TreeGrafter"/>
</dbReference>
<evidence type="ECO:0000256" key="2">
    <source>
        <dbReference type="ARBA" id="ARBA00022801"/>
    </source>
</evidence>
<sequence length="256" mass="28745">MTLVFTRGIVRKPSKNLQDGLTTSNLGKPDYIKAIKQHSTYIKALKKCGMEIITLDSDERFPDSTFVEDTAVVNEDLAIITNLGAPSRRGEEREIKNVLERYFDIVKSIKNPGTLEGGDVLRIEDTYYVGLSTRTNEGGANQFKKILKVYGYSCSIVPLINFLHLKSGVAYIGDNNLIVSGEFKDSPIFKDFNRIEVEPNEQYAANCIKVNNYILIAKGFKKLKKSVSSLGYEILEIDMSEFRKMDGGLSCLSLRF</sequence>
<comment type="similarity">
    <text evidence="1">Belongs to the DDAH family.</text>
</comment>
<keyword evidence="2" id="KW-0378">Hydrolase</keyword>
<dbReference type="EMBL" id="LAZR01000571">
    <property type="protein sequence ID" value="KKN63975.1"/>
    <property type="molecule type" value="Genomic_DNA"/>
</dbReference>
<dbReference type="InterPro" id="IPR033199">
    <property type="entry name" value="DDAH-like"/>
</dbReference>
<dbReference type="PANTHER" id="PTHR12737:SF9">
    <property type="entry name" value="DIMETHYLARGININASE"/>
    <property type="match status" value="1"/>
</dbReference>
<dbReference type="Pfam" id="PF19420">
    <property type="entry name" value="DDAH_eukar"/>
    <property type="match status" value="1"/>
</dbReference>
<gene>
    <name evidence="3" type="ORF">LCGC14_0496120</name>
</gene>
<dbReference type="AlphaFoldDB" id="A0A0F9S546"/>
<reference evidence="3" key="1">
    <citation type="journal article" date="2015" name="Nature">
        <title>Complex archaea that bridge the gap between prokaryotes and eukaryotes.</title>
        <authorList>
            <person name="Spang A."/>
            <person name="Saw J.H."/>
            <person name="Jorgensen S.L."/>
            <person name="Zaremba-Niedzwiedzka K."/>
            <person name="Martijn J."/>
            <person name="Lind A.E."/>
            <person name="van Eijk R."/>
            <person name="Schleper C."/>
            <person name="Guy L."/>
            <person name="Ettema T.J."/>
        </authorList>
    </citation>
    <scope>NUCLEOTIDE SEQUENCE</scope>
</reference>
<dbReference type="GO" id="GO:0016597">
    <property type="term" value="F:amino acid binding"/>
    <property type="evidence" value="ECO:0007669"/>
    <property type="project" value="TreeGrafter"/>
</dbReference>
<dbReference type="PANTHER" id="PTHR12737">
    <property type="entry name" value="DIMETHYLARGININE DIMETHYLAMINOHYDROLASE"/>
    <property type="match status" value="1"/>
</dbReference>